<organism evidence="6 7">
    <name type="scientific">Castellaniella denitrificans</name>
    <dbReference type="NCBI Taxonomy" id="56119"/>
    <lineage>
        <taxon>Bacteria</taxon>
        <taxon>Pseudomonadati</taxon>
        <taxon>Pseudomonadota</taxon>
        <taxon>Betaproteobacteria</taxon>
        <taxon>Burkholderiales</taxon>
        <taxon>Alcaligenaceae</taxon>
        <taxon>Castellaniella</taxon>
    </lineage>
</organism>
<feature type="transmembrane region" description="Helical" evidence="5">
    <location>
        <begin position="43"/>
        <end position="63"/>
    </location>
</feature>
<evidence type="ECO:0000313" key="6">
    <source>
        <dbReference type="EMBL" id="MCZ4328490.1"/>
    </source>
</evidence>
<evidence type="ECO:0000313" key="7">
    <source>
        <dbReference type="Proteomes" id="UP001068379"/>
    </source>
</evidence>
<feature type="transmembrane region" description="Helical" evidence="5">
    <location>
        <begin position="256"/>
        <end position="277"/>
    </location>
</feature>
<evidence type="ECO:0000256" key="3">
    <source>
        <dbReference type="ARBA" id="ARBA00022989"/>
    </source>
</evidence>
<dbReference type="EMBL" id="JAPWHE010000001">
    <property type="protein sequence ID" value="MCZ4328490.1"/>
    <property type="molecule type" value="Genomic_DNA"/>
</dbReference>
<gene>
    <name evidence="6" type="ORF">O4H32_00795</name>
</gene>
<feature type="transmembrane region" description="Helical" evidence="5">
    <location>
        <begin position="156"/>
        <end position="178"/>
    </location>
</feature>
<reference evidence="6" key="1">
    <citation type="submission" date="2022-12" db="EMBL/GenBank/DDBJ databases">
        <title>Bacterial isolates from different developmental stages of Nematostella vectensis.</title>
        <authorList>
            <person name="Fraune S."/>
        </authorList>
    </citation>
    <scope>NUCLEOTIDE SEQUENCE</scope>
    <source>
        <strain evidence="6">G21619-S1</strain>
    </source>
</reference>
<name>A0ABT4M0B5_9BURK</name>
<feature type="transmembrane region" description="Helical" evidence="5">
    <location>
        <begin position="185"/>
        <end position="203"/>
    </location>
</feature>
<keyword evidence="7" id="KW-1185">Reference proteome</keyword>
<feature type="transmembrane region" description="Helical" evidence="5">
    <location>
        <begin position="75"/>
        <end position="95"/>
    </location>
</feature>
<evidence type="ECO:0000256" key="2">
    <source>
        <dbReference type="ARBA" id="ARBA00022692"/>
    </source>
</evidence>
<protein>
    <submittedName>
        <fullName evidence="6">Type IV secretion system protein</fullName>
    </submittedName>
</protein>
<feature type="transmembrane region" description="Helical" evidence="5">
    <location>
        <begin position="215"/>
        <end position="235"/>
    </location>
</feature>
<dbReference type="RefSeq" id="WP_269355801.1">
    <property type="nucleotide sequence ID" value="NZ_JAPWHE010000001.1"/>
</dbReference>
<dbReference type="InterPro" id="IPR007688">
    <property type="entry name" value="Conjugal_tfr_TrbL/VirB6"/>
</dbReference>
<feature type="transmembrane region" description="Helical" evidence="5">
    <location>
        <begin position="283"/>
        <end position="305"/>
    </location>
</feature>
<sequence length="333" mass="34536">MAGFDTTITQPTDAATIGDWILTQTGNVLNNAVNGPMEKLWDALSPVIIVGLTIQFLAYAYMLASGHGTMSVTEFFKKAIMVVIIGAFFGSAGAFQTNIADTMLSLPDDVATLTSGTKDIGKEVDKLQAEASKAANAMTNSGDSSWFQFLPSGREVLVSIIAVAMKVDIAIVGGIMVVLMMVCQVGMALVVAAAPIFIAFLLFEPTKQMFNSWVSAAFNFVFLAMLLGLVLGFLLQMNLGLMQMVATDVNAGAVDVFTLLAASTLMGLASIVIMIMLPSLASSLSGGFGAHFGVGSAASGAMSGLRIKSMMRMIPGAGGARGAARAAASSAKK</sequence>
<keyword evidence="2 5" id="KW-0812">Transmembrane</keyword>
<comment type="caution">
    <text evidence="6">The sequence shown here is derived from an EMBL/GenBank/DDBJ whole genome shotgun (WGS) entry which is preliminary data.</text>
</comment>
<proteinExistence type="predicted"/>
<evidence type="ECO:0000256" key="1">
    <source>
        <dbReference type="ARBA" id="ARBA00004141"/>
    </source>
</evidence>
<evidence type="ECO:0000256" key="5">
    <source>
        <dbReference type="SAM" id="Phobius"/>
    </source>
</evidence>
<keyword evidence="4 5" id="KW-0472">Membrane</keyword>
<dbReference type="Pfam" id="PF04610">
    <property type="entry name" value="TrbL"/>
    <property type="match status" value="1"/>
</dbReference>
<dbReference type="Proteomes" id="UP001068379">
    <property type="component" value="Unassembled WGS sequence"/>
</dbReference>
<accession>A0ABT4M0B5</accession>
<evidence type="ECO:0000256" key="4">
    <source>
        <dbReference type="ARBA" id="ARBA00023136"/>
    </source>
</evidence>
<comment type="subcellular location">
    <subcellularLocation>
        <location evidence="1">Membrane</location>
        <topology evidence="1">Multi-pass membrane protein</topology>
    </subcellularLocation>
</comment>
<keyword evidence="3 5" id="KW-1133">Transmembrane helix</keyword>